<gene>
    <name evidence="6" type="ORF">LVY72_15930</name>
</gene>
<dbReference type="PROSITE" id="PS51257">
    <property type="entry name" value="PROKAR_LIPOPROTEIN"/>
    <property type="match status" value="1"/>
</dbReference>
<dbReference type="InterPro" id="IPR039424">
    <property type="entry name" value="SBP_5"/>
</dbReference>
<dbReference type="PIRSF" id="PIRSF002741">
    <property type="entry name" value="MppA"/>
    <property type="match status" value="1"/>
</dbReference>
<dbReference type="Proteomes" id="UP001165368">
    <property type="component" value="Unassembled WGS sequence"/>
</dbReference>
<dbReference type="SUPFAM" id="SSF53850">
    <property type="entry name" value="Periplasmic binding protein-like II"/>
    <property type="match status" value="1"/>
</dbReference>
<evidence type="ECO:0000256" key="4">
    <source>
        <dbReference type="SAM" id="SignalP"/>
    </source>
</evidence>
<evidence type="ECO:0000256" key="2">
    <source>
        <dbReference type="ARBA" id="ARBA00022448"/>
    </source>
</evidence>
<evidence type="ECO:0000256" key="3">
    <source>
        <dbReference type="ARBA" id="ARBA00022729"/>
    </source>
</evidence>
<evidence type="ECO:0000259" key="5">
    <source>
        <dbReference type="Pfam" id="PF00496"/>
    </source>
</evidence>
<accession>A0ABS9L9M2</accession>
<keyword evidence="2" id="KW-0813">Transport</keyword>
<evidence type="ECO:0000313" key="6">
    <source>
        <dbReference type="EMBL" id="MCG2623386.1"/>
    </source>
</evidence>
<sequence length="511" mass="54787">MIRSRRRKHALLGLVVALALGAAGCSAGGTEAAKSTSGTAGTLKVVVPTEPVTLNPVLSVISDARVWGSIMDPLVDVDSAGAPQDTGLVTAWKQSSPTEWDLTLRKGVKFSNGEPFDAAAVKFVIEQNITDPAAKLATYMSVVKAVEAVDASTVHITTKSAYNALPQLLSVVYAAPPAYYKEKTAAGFAKAPVGTGAFVFDSYDPGRQIVVKKNPDYWRGPAKLDGITFTWAPDAASRTSLLQTGSADVAIDVSVEQKAAIESDPKLQLAAEPSTAEMMVFFEAAKAPFDDVKLRQAAAMAIDRDALVKSLFHGDGAKAQPHMIGQLMSSTPKHESPVAYDPEGAKKLLTGSQPAITFSYTVGRYPQDSKVGEAVAGMLEAVGFKVKRNPLDVAKFFEQRPAGAFEMYMYQVSPVFLQPDVYVHGFLTEKSITHHCVDPRIDELSAQALEAGTQAESEQKYAEIEDYALNEKFCNVPLYDVVGLYGLSDKVEGFVAPRNQLPNWSVVSMKG</sequence>
<dbReference type="EMBL" id="JAKLTQ010000013">
    <property type="protein sequence ID" value="MCG2623386.1"/>
    <property type="molecule type" value="Genomic_DNA"/>
</dbReference>
<comment type="caution">
    <text evidence="6">The sequence shown here is derived from an EMBL/GenBank/DDBJ whole genome shotgun (WGS) entry which is preliminary data.</text>
</comment>
<dbReference type="CDD" id="cd00995">
    <property type="entry name" value="PBP2_NikA_DppA_OppA_like"/>
    <property type="match status" value="1"/>
</dbReference>
<comment type="similarity">
    <text evidence="1">Belongs to the bacterial solute-binding protein 5 family.</text>
</comment>
<dbReference type="Pfam" id="PF00496">
    <property type="entry name" value="SBP_bac_5"/>
    <property type="match status" value="1"/>
</dbReference>
<dbReference type="PANTHER" id="PTHR30290:SF9">
    <property type="entry name" value="OLIGOPEPTIDE-BINDING PROTEIN APPA"/>
    <property type="match status" value="1"/>
</dbReference>
<keyword evidence="3 4" id="KW-0732">Signal</keyword>
<feature type="domain" description="Solute-binding protein family 5" evidence="5">
    <location>
        <begin position="87"/>
        <end position="430"/>
    </location>
</feature>
<keyword evidence="7" id="KW-1185">Reference proteome</keyword>
<dbReference type="InterPro" id="IPR030678">
    <property type="entry name" value="Peptide/Ni-bd"/>
</dbReference>
<dbReference type="PANTHER" id="PTHR30290">
    <property type="entry name" value="PERIPLASMIC BINDING COMPONENT OF ABC TRANSPORTER"/>
    <property type="match status" value="1"/>
</dbReference>
<dbReference type="Gene3D" id="3.40.190.10">
    <property type="entry name" value="Periplasmic binding protein-like II"/>
    <property type="match status" value="1"/>
</dbReference>
<evidence type="ECO:0000313" key="7">
    <source>
        <dbReference type="Proteomes" id="UP001165368"/>
    </source>
</evidence>
<proteinExistence type="inferred from homology"/>
<name>A0ABS9L9M2_9MICC</name>
<dbReference type="Gene3D" id="3.10.105.10">
    <property type="entry name" value="Dipeptide-binding Protein, Domain 3"/>
    <property type="match status" value="1"/>
</dbReference>
<evidence type="ECO:0000256" key="1">
    <source>
        <dbReference type="ARBA" id="ARBA00005695"/>
    </source>
</evidence>
<feature type="chain" id="PRO_5046473281" evidence="4">
    <location>
        <begin position="28"/>
        <end position="511"/>
    </location>
</feature>
<protein>
    <submittedName>
        <fullName evidence="6">ABC transporter substrate-binding protein</fullName>
    </submittedName>
</protein>
<dbReference type="Gene3D" id="3.90.76.10">
    <property type="entry name" value="Dipeptide-binding Protein, Domain 1"/>
    <property type="match status" value="1"/>
</dbReference>
<dbReference type="RefSeq" id="WP_237822644.1">
    <property type="nucleotide sequence ID" value="NZ_JAKLTQ010000013.1"/>
</dbReference>
<feature type="signal peptide" evidence="4">
    <location>
        <begin position="1"/>
        <end position="27"/>
    </location>
</feature>
<organism evidence="6 7">
    <name type="scientific">Arthrobacter hankyongi</name>
    <dbReference type="NCBI Taxonomy" id="2904801"/>
    <lineage>
        <taxon>Bacteria</taxon>
        <taxon>Bacillati</taxon>
        <taxon>Actinomycetota</taxon>
        <taxon>Actinomycetes</taxon>
        <taxon>Micrococcales</taxon>
        <taxon>Micrococcaceae</taxon>
        <taxon>Arthrobacter</taxon>
    </lineage>
</organism>
<reference evidence="6" key="1">
    <citation type="submission" date="2022-01" db="EMBL/GenBank/DDBJ databases">
        <authorList>
            <person name="Jo J.-H."/>
            <person name="Im W.-T."/>
        </authorList>
    </citation>
    <scope>NUCLEOTIDE SEQUENCE</scope>
    <source>
        <strain evidence="6">I2-34</strain>
    </source>
</reference>
<dbReference type="InterPro" id="IPR000914">
    <property type="entry name" value="SBP_5_dom"/>
</dbReference>